<dbReference type="AlphaFoldDB" id="A0A1L9SFI3"/>
<keyword evidence="3" id="KW-1185">Reference proteome</keyword>
<dbReference type="Proteomes" id="UP000184188">
    <property type="component" value="Unassembled WGS sequence"/>
</dbReference>
<protein>
    <submittedName>
        <fullName evidence="2">Uncharacterized protein</fullName>
    </submittedName>
</protein>
<feature type="transmembrane region" description="Helical" evidence="1">
    <location>
        <begin position="39"/>
        <end position="58"/>
    </location>
</feature>
<gene>
    <name evidence="2" type="ORF">ASPZODRAFT_26446</name>
</gene>
<dbReference type="EMBL" id="KV878344">
    <property type="protein sequence ID" value="OJJ45837.1"/>
    <property type="molecule type" value="Genomic_DNA"/>
</dbReference>
<dbReference type="RefSeq" id="XP_022580347.1">
    <property type="nucleotide sequence ID" value="XM_022728045.1"/>
</dbReference>
<name>A0A1L9SFI3_9EURO</name>
<sequence>MGLSALFYNLTTGLEADIKRLDSRKNDFQFSSKPSSHPISVALSTLSIFLTILLFSYYPSSHFRTPQHTTIMRSFAFLAVLAATAAAQSSTATTASQSLAISQTSVELMFTDPSEWIGTEVGSDGTETTYMYNLNPSATDMVVETQIEVIKDPSGFVIIESGLATVSCVDSGSEADCVAVVPSVTTMYVEVPTADFDFPSVAAVAASATDSTVTGATTLATSTTKSGTASASATHTGGATMGHTVAMGGVVAAVLGLALGL</sequence>
<proteinExistence type="predicted"/>
<keyword evidence="1" id="KW-1133">Transmembrane helix</keyword>
<dbReference type="VEuPathDB" id="FungiDB:ASPZODRAFT_26446"/>
<dbReference type="GeneID" id="34614509"/>
<reference evidence="3" key="1">
    <citation type="journal article" date="2017" name="Genome Biol.">
        <title>Comparative genomics reveals high biological diversity and specific adaptations in the industrially and medically important fungal genus Aspergillus.</title>
        <authorList>
            <person name="de Vries R.P."/>
            <person name="Riley R."/>
            <person name="Wiebenga A."/>
            <person name="Aguilar-Osorio G."/>
            <person name="Amillis S."/>
            <person name="Uchima C.A."/>
            <person name="Anderluh G."/>
            <person name="Asadollahi M."/>
            <person name="Askin M."/>
            <person name="Barry K."/>
            <person name="Battaglia E."/>
            <person name="Bayram O."/>
            <person name="Benocci T."/>
            <person name="Braus-Stromeyer S.A."/>
            <person name="Caldana C."/>
            <person name="Canovas D."/>
            <person name="Cerqueira G.C."/>
            <person name="Chen F."/>
            <person name="Chen W."/>
            <person name="Choi C."/>
            <person name="Clum A."/>
            <person name="Dos Santos R.A."/>
            <person name="Damasio A.R."/>
            <person name="Diallinas G."/>
            <person name="Emri T."/>
            <person name="Fekete E."/>
            <person name="Flipphi M."/>
            <person name="Freyberg S."/>
            <person name="Gallo A."/>
            <person name="Gournas C."/>
            <person name="Habgood R."/>
            <person name="Hainaut M."/>
            <person name="Harispe M.L."/>
            <person name="Henrissat B."/>
            <person name="Hilden K.S."/>
            <person name="Hope R."/>
            <person name="Hossain A."/>
            <person name="Karabika E."/>
            <person name="Karaffa L."/>
            <person name="Karanyi Z."/>
            <person name="Krasevec N."/>
            <person name="Kuo A."/>
            <person name="Kusch H."/>
            <person name="LaButti K."/>
            <person name="Lagendijk E.L."/>
            <person name="Lapidus A."/>
            <person name="Levasseur A."/>
            <person name="Lindquist E."/>
            <person name="Lipzen A."/>
            <person name="Logrieco A.F."/>
            <person name="MacCabe A."/>
            <person name="Maekelae M.R."/>
            <person name="Malavazi I."/>
            <person name="Melin P."/>
            <person name="Meyer V."/>
            <person name="Mielnichuk N."/>
            <person name="Miskei M."/>
            <person name="Molnar A.P."/>
            <person name="Mule G."/>
            <person name="Ngan C.Y."/>
            <person name="Orejas M."/>
            <person name="Orosz E."/>
            <person name="Ouedraogo J.P."/>
            <person name="Overkamp K.M."/>
            <person name="Park H.-S."/>
            <person name="Perrone G."/>
            <person name="Piumi F."/>
            <person name="Punt P.J."/>
            <person name="Ram A.F."/>
            <person name="Ramon A."/>
            <person name="Rauscher S."/>
            <person name="Record E."/>
            <person name="Riano-Pachon D.M."/>
            <person name="Robert V."/>
            <person name="Roehrig J."/>
            <person name="Ruller R."/>
            <person name="Salamov A."/>
            <person name="Salih N.S."/>
            <person name="Samson R.A."/>
            <person name="Sandor E."/>
            <person name="Sanguinetti M."/>
            <person name="Schuetze T."/>
            <person name="Sepcic K."/>
            <person name="Shelest E."/>
            <person name="Sherlock G."/>
            <person name="Sophianopoulou V."/>
            <person name="Squina F.M."/>
            <person name="Sun H."/>
            <person name="Susca A."/>
            <person name="Todd R.B."/>
            <person name="Tsang A."/>
            <person name="Unkles S.E."/>
            <person name="van de Wiele N."/>
            <person name="van Rossen-Uffink D."/>
            <person name="Oliveira J.V."/>
            <person name="Vesth T.C."/>
            <person name="Visser J."/>
            <person name="Yu J.-H."/>
            <person name="Zhou M."/>
            <person name="Andersen M.R."/>
            <person name="Archer D.B."/>
            <person name="Baker S.E."/>
            <person name="Benoit I."/>
            <person name="Brakhage A.A."/>
            <person name="Braus G.H."/>
            <person name="Fischer R."/>
            <person name="Frisvad J.C."/>
            <person name="Goldman G.H."/>
            <person name="Houbraken J."/>
            <person name="Oakley B."/>
            <person name="Pocsi I."/>
            <person name="Scazzocchio C."/>
            <person name="Seiboth B."/>
            <person name="vanKuyk P.A."/>
            <person name="Wortman J."/>
            <person name="Dyer P.S."/>
            <person name="Grigoriev I.V."/>
        </authorList>
    </citation>
    <scope>NUCLEOTIDE SEQUENCE [LARGE SCALE GENOMIC DNA]</scope>
    <source>
        <strain evidence="3">CBS 506.65</strain>
    </source>
</reference>
<organism evidence="2 3">
    <name type="scientific">Penicilliopsis zonata CBS 506.65</name>
    <dbReference type="NCBI Taxonomy" id="1073090"/>
    <lineage>
        <taxon>Eukaryota</taxon>
        <taxon>Fungi</taxon>
        <taxon>Dikarya</taxon>
        <taxon>Ascomycota</taxon>
        <taxon>Pezizomycotina</taxon>
        <taxon>Eurotiomycetes</taxon>
        <taxon>Eurotiomycetidae</taxon>
        <taxon>Eurotiales</taxon>
        <taxon>Aspergillaceae</taxon>
        <taxon>Penicilliopsis</taxon>
    </lineage>
</organism>
<keyword evidence="1" id="KW-0812">Transmembrane</keyword>
<evidence type="ECO:0000313" key="2">
    <source>
        <dbReference type="EMBL" id="OJJ45837.1"/>
    </source>
</evidence>
<keyword evidence="1" id="KW-0472">Membrane</keyword>
<evidence type="ECO:0000256" key="1">
    <source>
        <dbReference type="SAM" id="Phobius"/>
    </source>
</evidence>
<accession>A0A1L9SFI3</accession>
<feature type="transmembrane region" description="Helical" evidence="1">
    <location>
        <begin position="70"/>
        <end position="87"/>
    </location>
</feature>
<evidence type="ECO:0000313" key="3">
    <source>
        <dbReference type="Proteomes" id="UP000184188"/>
    </source>
</evidence>